<name>A0A1B2J8U9_PICPA</name>
<dbReference type="InterPro" id="IPR000456">
    <property type="entry name" value="Ribosomal_bL17"/>
</dbReference>
<evidence type="ECO:0000256" key="2">
    <source>
        <dbReference type="ARBA" id="ARBA00022980"/>
    </source>
</evidence>
<dbReference type="Pfam" id="PF01196">
    <property type="entry name" value="Ribosomal_L17"/>
    <property type="match status" value="1"/>
</dbReference>
<protein>
    <submittedName>
        <fullName evidence="5">BA75_00926T0</fullName>
    </submittedName>
</protein>
<dbReference type="EMBL" id="CP014584">
    <property type="protein sequence ID" value="ANZ74416.1"/>
    <property type="molecule type" value="Genomic_DNA"/>
</dbReference>
<dbReference type="SUPFAM" id="SSF64263">
    <property type="entry name" value="Prokaryotic ribosomal protein L17"/>
    <property type="match status" value="1"/>
</dbReference>
<dbReference type="OrthoDB" id="275000at2759"/>
<proteinExistence type="inferred from homology"/>
<dbReference type="PROSITE" id="PS01167">
    <property type="entry name" value="RIBOSOMAL_L17"/>
    <property type="match status" value="1"/>
</dbReference>
<dbReference type="InterPro" id="IPR047859">
    <property type="entry name" value="Ribosomal_bL17_CS"/>
</dbReference>
<dbReference type="NCBIfam" id="TIGR00059">
    <property type="entry name" value="L17"/>
    <property type="match status" value="1"/>
</dbReference>
<keyword evidence="6" id="KW-1185">Reference proteome</keyword>
<evidence type="ECO:0000256" key="4">
    <source>
        <dbReference type="RuleBase" id="RU000660"/>
    </source>
</evidence>
<evidence type="ECO:0000313" key="6">
    <source>
        <dbReference type="Proteomes" id="UP000094565"/>
    </source>
</evidence>
<keyword evidence="2 4" id="KW-0689">Ribosomal protein</keyword>
<accession>A0A1B2J8U9</accession>
<reference evidence="5 6" key="1">
    <citation type="submission" date="2016-02" db="EMBL/GenBank/DDBJ databases">
        <title>Comparative genomic and transcriptomic foundation for Pichia pastoris.</title>
        <authorList>
            <person name="Love K.R."/>
            <person name="Shah K.A."/>
            <person name="Whittaker C.A."/>
            <person name="Wu J."/>
            <person name="Bartlett M.C."/>
            <person name="Ma D."/>
            <person name="Leeson R.L."/>
            <person name="Priest M."/>
            <person name="Young S.K."/>
            <person name="Love J.C."/>
        </authorList>
    </citation>
    <scope>NUCLEOTIDE SEQUENCE [LARGE SCALE GENOMIC DNA]</scope>
    <source>
        <strain evidence="5 6">ATCC 28485</strain>
    </source>
</reference>
<dbReference type="GO" id="GO:0003735">
    <property type="term" value="F:structural constituent of ribosome"/>
    <property type="evidence" value="ECO:0007669"/>
    <property type="project" value="InterPro"/>
</dbReference>
<dbReference type="GO" id="GO:0005762">
    <property type="term" value="C:mitochondrial large ribosomal subunit"/>
    <property type="evidence" value="ECO:0007669"/>
    <property type="project" value="TreeGrafter"/>
</dbReference>
<gene>
    <name evidence="5" type="primary">MRPL8</name>
    <name evidence="5" type="ORF">ATY40_BA7500926</name>
</gene>
<sequence>MGLGRSVKHEWAMLRNLASSLIKNESIITTKARAKKTQALVENLITKAKKNYDKSLILADIFEPNVTIPKLYNVLKPRYENRAGGYTRILNLEPRMNDKAPQVIMELVDNTQREMKLWYTAKIVARLELQNIPINTLTQKNVDKLLHNRENGEQIFREVVEICKKEFYSDPNSLENLPRMKNDTNTFKKTDHPYKVVPRPVRRNDATASTSS</sequence>
<dbReference type="Gene3D" id="3.90.1030.10">
    <property type="entry name" value="Ribosomal protein L17"/>
    <property type="match status" value="1"/>
</dbReference>
<organism evidence="5 6">
    <name type="scientific">Komagataella pastoris</name>
    <name type="common">Yeast</name>
    <name type="synonym">Pichia pastoris</name>
    <dbReference type="NCBI Taxonomy" id="4922"/>
    <lineage>
        <taxon>Eukaryota</taxon>
        <taxon>Fungi</taxon>
        <taxon>Dikarya</taxon>
        <taxon>Ascomycota</taxon>
        <taxon>Saccharomycotina</taxon>
        <taxon>Pichiomycetes</taxon>
        <taxon>Pichiales</taxon>
        <taxon>Pichiaceae</taxon>
        <taxon>Komagataella</taxon>
    </lineage>
</organism>
<evidence type="ECO:0000256" key="1">
    <source>
        <dbReference type="ARBA" id="ARBA00008777"/>
    </source>
</evidence>
<comment type="similarity">
    <text evidence="1 4">Belongs to the bacterial ribosomal protein bL17 family.</text>
</comment>
<keyword evidence="3 4" id="KW-0687">Ribonucleoprotein</keyword>
<dbReference type="GO" id="GO:0006412">
    <property type="term" value="P:translation"/>
    <property type="evidence" value="ECO:0007669"/>
    <property type="project" value="InterPro"/>
</dbReference>
<dbReference type="Proteomes" id="UP000094565">
    <property type="component" value="Chromosome 1"/>
</dbReference>
<dbReference type="InterPro" id="IPR036373">
    <property type="entry name" value="Ribosomal_bL17_sf"/>
</dbReference>
<dbReference type="PANTHER" id="PTHR14413">
    <property type="entry name" value="RIBOSOMAL PROTEIN L17"/>
    <property type="match status" value="1"/>
</dbReference>
<dbReference type="Gene3D" id="1.10.246.170">
    <property type="match status" value="1"/>
</dbReference>
<evidence type="ECO:0000256" key="3">
    <source>
        <dbReference type="ARBA" id="ARBA00023274"/>
    </source>
</evidence>
<evidence type="ECO:0000313" key="5">
    <source>
        <dbReference type="EMBL" id="ANZ74416.1"/>
    </source>
</evidence>
<dbReference type="PANTHER" id="PTHR14413:SF16">
    <property type="entry name" value="LARGE RIBOSOMAL SUBUNIT PROTEIN BL17M"/>
    <property type="match status" value="1"/>
</dbReference>
<dbReference type="AlphaFoldDB" id="A0A1B2J8U9"/>